<dbReference type="PROSITE" id="PS51783">
    <property type="entry name" value="PH_BEACH"/>
    <property type="match status" value="1"/>
</dbReference>
<feature type="domain" description="BEACH" evidence="4">
    <location>
        <begin position="412"/>
        <end position="748"/>
    </location>
</feature>
<comment type="caution">
    <text evidence="6">The sequence shown here is derived from an EMBL/GenBank/DDBJ whole genome shotgun (WGS) entry which is preliminary data.</text>
</comment>
<evidence type="ECO:0000256" key="3">
    <source>
        <dbReference type="SAM" id="MobiDB-lite"/>
    </source>
</evidence>
<proteinExistence type="predicted"/>
<keyword evidence="1" id="KW-0853">WD repeat</keyword>
<dbReference type="Gene3D" id="1.10.1540.10">
    <property type="entry name" value="BEACH domain"/>
    <property type="match status" value="2"/>
</dbReference>
<dbReference type="SUPFAM" id="SSF50729">
    <property type="entry name" value="PH domain-like"/>
    <property type="match status" value="1"/>
</dbReference>
<dbReference type="PANTHER" id="PTHR13743">
    <property type="entry name" value="BEIGE/BEACH-RELATED"/>
    <property type="match status" value="1"/>
</dbReference>
<dbReference type="CDD" id="cd01201">
    <property type="entry name" value="PH_BEACH"/>
    <property type="match status" value="1"/>
</dbReference>
<dbReference type="Proteomes" id="UP000663860">
    <property type="component" value="Unassembled WGS sequence"/>
</dbReference>
<dbReference type="Gene3D" id="2.30.29.30">
    <property type="entry name" value="Pleckstrin-homology domain (PH domain)/Phosphotyrosine-binding domain (PTB)"/>
    <property type="match status" value="1"/>
</dbReference>
<evidence type="ECO:0000313" key="6">
    <source>
        <dbReference type="EMBL" id="CAF0842399.1"/>
    </source>
</evidence>
<dbReference type="Pfam" id="PF15787">
    <property type="entry name" value="DUF4704"/>
    <property type="match status" value="1"/>
</dbReference>
<evidence type="ECO:0000259" key="4">
    <source>
        <dbReference type="PROSITE" id="PS50197"/>
    </source>
</evidence>
<accession>A0A813VMQ6</accession>
<dbReference type="CDD" id="cd06071">
    <property type="entry name" value="Beach"/>
    <property type="match status" value="1"/>
</dbReference>
<protein>
    <recommendedName>
        <fullName evidence="8">Neurobeachin</fullName>
    </recommendedName>
</protein>
<dbReference type="Gene3D" id="2.130.10.10">
    <property type="entry name" value="YVTN repeat-like/Quinoprotein amine dehydrogenase"/>
    <property type="match status" value="2"/>
</dbReference>
<gene>
    <name evidence="6" type="ORF">IZO911_LOCUS9136</name>
</gene>
<name>A0A813VMQ6_9BILA</name>
<dbReference type="AlphaFoldDB" id="A0A813VMQ6"/>
<dbReference type="PROSITE" id="PS50197">
    <property type="entry name" value="BEACH"/>
    <property type="match status" value="1"/>
</dbReference>
<dbReference type="InterPro" id="IPR000409">
    <property type="entry name" value="BEACH_dom"/>
</dbReference>
<dbReference type="GO" id="GO:0019901">
    <property type="term" value="F:protein kinase binding"/>
    <property type="evidence" value="ECO:0007669"/>
    <property type="project" value="TreeGrafter"/>
</dbReference>
<dbReference type="InterPro" id="IPR036322">
    <property type="entry name" value="WD40_repeat_dom_sf"/>
</dbReference>
<dbReference type="SMART" id="SM00320">
    <property type="entry name" value="WD40"/>
    <property type="match status" value="3"/>
</dbReference>
<dbReference type="Pfam" id="PF02138">
    <property type="entry name" value="Beach"/>
    <property type="match status" value="1"/>
</dbReference>
<feature type="compositionally biased region" description="Basic and acidic residues" evidence="3">
    <location>
        <begin position="94"/>
        <end position="104"/>
    </location>
</feature>
<dbReference type="InterPro" id="IPR023362">
    <property type="entry name" value="PH-BEACH_dom"/>
</dbReference>
<organism evidence="6 7">
    <name type="scientific">Adineta steineri</name>
    <dbReference type="NCBI Taxonomy" id="433720"/>
    <lineage>
        <taxon>Eukaryota</taxon>
        <taxon>Metazoa</taxon>
        <taxon>Spiralia</taxon>
        <taxon>Gnathifera</taxon>
        <taxon>Rotifera</taxon>
        <taxon>Eurotatoria</taxon>
        <taxon>Bdelloidea</taxon>
        <taxon>Adinetida</taxon>
        <taxon>Adinetidae</taxon>
        <taxon>Adineta</taxon>
    </lineage>
</organism>
<dbReference type="EMBL" id="CAJNOE010000063">
    <property type="protein sequence ID" value="CAF0842399.1"/>
    <property type="molecule type" value="Genomic_DNA"/>
</dbReference>
<evidence type="ECO:0008006" key="8">
    <source>
        <dbReference type="Google" id="ProtNLM"/>
    </source>
</evidence>
<feature type="region of interest" description="Disordered" evidence="3">
    <location>
        <begin position="94"/>
        <end position="122"/>
    </location>
</feature>
<dbReference type="InterPro" id="IPR011993">
    <property type="entry name" value="PH-like_dom_sf"/>
</dbReference>
<dbReference type="InterPro" id="IPR046851">
    <property type="entry name" value="NBCH_WD40"/>
</dbReference>
<dbReference type="GO" id="GO:0005829">
    <property type="term" value="C:cytosol"/>
    <property type="evidence" value="ECO:0007669"/>
    <property type="project" value="TreeGrafter"/>
</dbReference>
<dbReference type="GO" id="GO:0016020">
    <property type="term" value="C:membrane"/>
    <property type="evidence" value="ECO:0007669"/>
    <property type="project" value="TreeGrafter"/>
</dbReference>
<feature type="region of interest" description="Disordered" evidence="3">
    <location>
        <begin position="741"/>
        <end position="760"/>
    </location>
</feature>
<dbReference type="Pfam" id="PF20426">
    <property type="entry name" value="NBCH_WD40"/>
    <property type="match status" value="1"/>
</dbReference>
<evidence type="ECO:0000256" key="2">
    <source>
        <dbReference type="ARBA" id="ARBA00022737"/>
    </source>
</evidence>
<dbReference type="InterPro" id="IPR036372">
    <property type="entry name" value="BEACH_dom_sf"/>
</dbReference>
<dbReference type="InterPro" id="IPR001680">
    <property type="entry name" value="WD40_rpt"/>
</dbReference>
<evidence type="ECO:0000259" key="5">
    <source>
        <dbReference type="PROSITE" id="PS51783"/>
    </source>
</evidence>
<dbReference type="SUPFAM" id="SSF81837">
    <property type="entry name" value="BEACH domain"/>
    <property type="match status" value="2"/>
</dbReference>
<feature type="domain" description="BEACH-type PH" evidence="5">
    <location>
        <begin position="285"/>
        <end position="393"/>
    </location>
</feature>
<dbReference type="SUPFAM" id="SSF50978">
    <property type="entry name" value="WD40 repeat-like"/>
    <property type="match status" value="1"/>
</dbReference>
<evidence type="ECO:0000313" key="7">
    <source>
        <dbReference type="Proteomes" id="UP000663860"/>
    </source>
</evidence>
<dbReference type="InterPro" id="IPR031570">
    <property type="entry name" value="NBEA/BDCP_DUF4704"/>
</dbReference>
<dbReference type="SMART" id="SM01026">
    <property type="entry name" value="Beach"/>
    <property type="match status" value="1"/>
</dbReference>
<dbReference type="Pfam" id="PF14844">
    <property type="entry name" value="PH_BEACH"/>
    <property type="match status" value="1"/>
</dbReference>
<sequence length="1140" mass="129975">MILLSCASRENRRIILQMSVWQEYLLGIAYIYPSNDRQVEVTDRVFELLKILLHHAIKFEFGGWRVWIDTLSILHGRVTKEDYYRKINKMVENMKDNDENDQKTPTESGTETPIDGHTVVTPTRSTSNRQVFNKSNQLPPFSISEYKYSPLHIRLLHSVFDSIETDVRAWKSDPTKPITDAINHADNQIFCVNVIHIISQMSDILCNACGGLLPLLASATSASHEAEVLENSEGLSPYNALKILKRVMSLADLFILKQQKTQNFMSNNNDDEDLSQIDERDLEYDFSGPIRYSTECSLIFGITCISGVLAITHHALLFDANEDDENFKNLDLKIFPYIDNLHGKWHFNEIRAIFSRKYLLQDKALEIFVSNRTSVMFAFTDRTIVKKVVNFLPRVGVGGRYGLPQQRRTSLASPKQLFRSANMTQRWQRREISNFEYLMYLNTISGRSYQDLNQYPIFPWIIADYDSEKLDLNIPSTYRDLSKPIGALNPTRKSFFVEHYNNWDSDTIPAFHYTTHYSTATSTLSWLIRLPIGALNPTRKSYFVEHYNNWDSDTIPAFHYTTHYSTATSTLSWLIRLEPFTSYYLNLHENKFDSPNRTFHSIPQSWQNCQRDSSDVKELIPELFSLPEILTNYNNYKFGQTENETLVDDVILPKWAQTPEDFIRMNRAALESEFVSSHLHQWIDLIFGYKQRGPEAIRAINVFYYLTYEGAVNLDSIMNPVDRAAIEKQIKRFGQVPSQLLTEPHPPRNSAVSTTPTPHNTTLEDVSMIMKFSSNAPIIHVAANTNPTVPIPAVLTISNRHDFSINKYNTNVGSSTQTYSETPVTPINQQAQLPLSMDSLLVLNTGLHRRHLGDTFDERTQQRHQSFVVTADNRFIISTGYWDKSFRVQNTDMAKTTQVLYGHFDVVTCVCRSEITVAGNCFIATGSRDSTVSIWIWNGTKGAIVDKEYPNQDINPSPSAILTGHDSEITCLWISAELGIVVSGSEHSLILQHTLTGDILRAFENPCNMSTPRLLAPSNDGDIIVCYNRSNLCLYTLNGKLMRQAIFEDETIQNMVLNSDSQYTVIGGDRGFVQILRTHDLQPVYAYPQCDASIRSLAITHDQKYIIAGLSTGCLIVFNVNFNAINQSRRDPATIVANST</sequence>
<reference evidence="6" key="1">
    <citation type="submission" date="2021-02" db="EMBL/GenBank/DDBJ databases">
        <authorList>
            <person name="Nowell W R."/>
        </authorList>
    </citation>
    <scope>NUCLEOTIDE SEQUENCE</scope>
</reference>
<evidence type="ECO:0000256" key="1">
    <source>
        <dbReference type="ARBA" id="ARBA00022574"/>
    </source>
</evidence>
<feature type="compositionally biased region" description="Polar residues" evidence="3">
    <location>
        <begin position="750"/>
        <end position="760"/>
    </location>
</feature>
<dbReference type="InterPro" id="IPR050865">
    <property type="entry name" value="BEACH_Domain"/>
</dbReference>
<dbReference type="PANTHER" id="PTHR13743:SF162">
    <property type="entry name" value="NEUROBEACHIN"/>
    <property type="match status" value="1"/>
</dbReference>
<dbReference type="GO" id="GO:0008104">
    <property type="term" value="P:intracellular protein localization"/>
    <property type="evidence" value="ECO:0007669"/>
    <property type="project" value="TreeGrafter"/>
</dbReference>
<keyword evidence="2" id="KW-0677">Repeat</keyword>
<dbReference type="InterPro" id="IPR015943">
    <property type="entry name" value="WD40/YVTN_repeat-like_dom_sf"/>
</dbReference>